<evidence type="ECO:0000256" key="8">
    <source>
        <dbReference type="ARBA" id="ARBA00024477"/>
    </source>
</evidence>
<dbReference type="Gene3D" id="1.10.40.30">
    <property type="entry name" value="Fumarase/aspartase (C-terminal domain)"/>
    <property type="match status" value="1"/>
</dbReference>
<evidence type="ECO:0000256" key="1">
    <source>
        <dbReference type="ARBA" id="ARBA00004706"/>
    </source>
</evidence>
<evidence type="ECO:0000256" key="6">
    <source>
        <dbReference type="ARBA" id="ARBA00022755"/>
    </source>
</evidence>
<dbReference type="InterPro" id="IPR020557">
    <property type="entry name" value="Fumarate_lyase_CS"/>
</dbReference>
<dbReference type="PROSITE" id="PS00163">
    <property type="entry name" value="FUMARATE_LYASES"/>
    <property type="match status" value="1"/>
</dbReference>
<evidence type="ECO:0000256" key="5">
    <source>
        <dbReference type="ARBA" id="ARBA00017058"/>
    </source>
</evidence>
<dbReference type="PANTHER" id="PTHR43411">
    <property type="entry name" value="ADENYLOSUCCINATE LYASE"/>
    <property type="match status" value="1"/>
</dbReference>
<gene>
    <name evidence="16" type="ORF">GCM10011323_09520</name>
</gene>
<keyword evidence="7 13" id="KW-0456">Lyase</keyword>
<evidence type="ECO:0000259" key="14">
    <source>
        <dbReference type="Pfam" id="PF00206"/>
    </source>
</evidence>
<name>A0ABQ1VZC4_9BACT</name>
<evidence type="ECO:0000256" key="11">
    <source>
        <dbReference type="ARBA" id="ARBA00049115"/>
    </source>
</evidence>
<evidence type="ECO:0000259" key="15">
    <source>
        <dbReference type="Pfam" id="PF08328"/>
    </source>
</evidence>
<comment type="pathway">
    <text evidence="2 13">Purine metabolism; AMP biosynthesis via de novo pathway; AMP from IMP: step 2/2.</text>
</comment>
<dbReference type="InterPro" id="IPR022761">
    <property type="entry name" value="Fumarate_lyase_N"/>
</dbReference>
<protein>
    <recommendedName>
        <fullName evidence="5 12">Adenylosuccinate lyase</fullName>
        <shortName evidence="13">ASL</shortName>
        <ecNumber evidence="4 12">4.3.2.2</ecNumber>
    </recommendedName>
    <alternativeName>
        <fullName evidence="10 13">Adenylosuccinase</fullName>
    </alternativeName>
</protein>
<comment type="caution">
    <text evidence="16">The sequence shown here is derived from an EMBL/GenBank/DDBJ whole genome shotgun (WGS) entry which is preliminary data.</text>
</comment>
<evidence type="ECO:0000256" key="9">
    <source>
        <dbReference type="ARBA" id="ARBA00025012"/>
    </source>
</evidence>
<dbReference type="Pfam" id="PF08328">
    <property type="entry name" value="ASL_C"/>
    <property type="match status" value="1"/>
</dbReference>
<comment type="pathway">
    <text evidence="1 13">Purine metabolism; IMP biosynthesis via de novo pathway; 5-amino-1-(5-phospho-D-ribosyl)imidazole-4-carboxamide from 5-amino-1-(5-phospho-D-ribosyl)imidazole-4-carboxylate: step 2/2.</text>
</comment>
<dbReference type="InterPro" id="IPR013539">
    <property type="entry name" value="PurB_C"/>
</dbReference>
<evidence type="ECO:0000256" key="3">
    <source>
        <dbReference type="ARBA" id="ARBA00008273"/>
    </source>
</evidence>
<dbReference type="EMBL" id="BMFP01000001">
    <property type="protein sequence ID" value="GGG06931.1"/>
    <property type="molecule type" value="Genomic_DNA"/>
</dbReference>
<dbReference type="NCBIfam" id="TIGR00928">
    <property type="entry name" value="purB"/>
    <property type="match status" value="1"/>
</dbReference>
<dbReference type="Gene3D" id="1.20.200.10">
    <property type="entry name" value="Fumarase/aspartase (Central domain)"/>
    <property type="match status" value="1"/>
</dbReference>
<proteinExistence type="inferred from homology"/>
<dbReference type="Pfam" id="PF00206">
    <property type="entry name" value="Lyase_1"/>
    <property type="match status" value="1"/>
</dbReference>
<dbReference type="NCBIfam" id="NF006764">
    <property type="entry name" value="PRK09285.1"/>
    <property type="match status" value="1"/>
</dbReference>
<comment type="catalytic activity">
    <reaction evidence="8">
        <text>(2S)-2-[5-amino-1-(5-phospho-beta-D-ribosyl)imidazole-4-carboxamido]succinate = 5-amino-1-(5-phospho-beta-D-ribosyl)imidazole-4-carboxamide + fumarate</text>
        <dbReference type="Rhea" id="RHEA:23920"/>
        <dbReference type="ChEBI" id="CHEBI:29806"/>
        <dbReference type="ChEBI" id="CHEBI:58443"/>
        <dbReference type="ChEBI" id="CHEBI:58475"/>
        <dbReference type="EC" id="4.3.2.2"/>
    </reaction>
    <physiologicalReaction direction="left-to-right" evidence="8">
        <dbReference type="Rhea" id="RHEA:23921"/>
    </physiologicalReaction>
</comment>
<keyword evidence="17" id="KW-1185">Reference proteome</keyword>
<dbReference type="Proteomes" id="UP000634043">
    <property type="component" value="Unassembled WGS sequence"/>
</dbReference>
<evidence type="ECO:0000313" key="17">
    <source>
        <dbReference type="Proteomes" id="UP000634043"/>
    </source>
</evidence>
<dbReference type="InterPro" id="IPR000362">
    <property type="entry name" value="Fumarate_lyase_fam"/>
</dbReference>
<comment type="similarity">
    <text evidence="3 13">Belongs to the lyase 1 family. Adenylosuccinate lyase subfamily.</text>
</comment>
<comment type="function">
    <text evidence="9">Catalyzes two reactions in de novo purine nucleotide biosynthesis. Catalyzes the breakdown of 5-aminoimidazole- (N-succinylocarboxamide) ribotide (SAICAR or 2-[5-amino-1-(5-phospho-beta-D-ribosyl)imidazole-4-carboxamido]succinate) to 5-aminoimidazole-4-carboxamide ribotide (AICAR or 5-amino-1-(5-phospho-beta-D-ribosyl)imidazole-4-carboxamide) and fumarate, and of adenylosuccinate (ADS or N(6)-(1,2-dicarboxyethyl)-AMP) to adenosine monophosphate (AMP) and fumarate.</text>
</comment>
<dbReference type="PRINTS" id="PR00149">
    <property type="entry name" value="FUMRATELYASE"/>
</dbReference>
<dbReference type="PANTHER" id="PTHR43411:SF1">
    <property type="entry name" value="ADENYLOSUCCINATE LYASE"/>
    <property type="match status" value="1"/>
</dbReference>
<evidence type="ECO:0000256" key="13">
    <source>
        <dbReference type="RuleBase" id="RU361172"/>
    </source>
</evidence>
<evidence type="ECO:0000256" key="4">
    <source>
        <dbReference type="ARBA" id="ARBA00012339"/>
    </source>
</evidence>
<evidence type="ECO:0000256" key="2">
    <source>
        <dbReference type="ARBA" id="ARBA00004734"/>
    </source>
</evidence>
<dbReference type="GO" id="GO:0016829">
    <property type="term" value="F:lyase activity"/>
    <property type="evidence" value="ECO:0007669"/>
    <property type="project" value="UniProtKB-KW"/>
</dbReference>
<dbReference type="InterPro" id="IPR047136">
    <property type="entry name" value="PurB_bact"/>
</dbReference>
<dbReference type="Gene3D" id="1.10.275.10">
    <property type="entry name" value="Fumarase/aspartase (N-terminal domain)"/>
    <property type="match status" value="1"/>
</dbReference>
<evidence type="ECO:0000256" key="12">
    <source>
        <dbReference type="NCBIfam" id="TIGR00928"/>
    </source>
</evidence>
<feature type="domain" description="Adenylosuccinate lyase PurB C-terminal" evidence="15">
    <location>
        <begin position="330"/>
        <end position="445"/>
    </location>
</feature>
<dbReference type="SUPFAM" id="SSF48557">
    <property type="entry name" value="L-aspartase-like"/>
    <property type="match status" value="1"/>
</dbReference>
<dbReference type="EC" id="4.3.2.2" evidence="4 12"/>
<sequence length="450" mass="51193">MNLTSLTAISPVDGRYRRNTTELATYFSEFGLIRYRVLVEVEYFIALCELPLPQLAGVPPYQFQELRAIYEQFSEADALRIKETEKTTNHDVKAVEYFIKEKFDTLGLSPYKEFIHFGLTSQDVNNTAIPLSLREADERVLMPLYQQLHQTLVELAYQWKDIPMLAHTHGQPASPTRLGKEIMVFAERLEAQMDQVRQVPFSAKFGGATGNFNAHHVAYPDVNWPAFGNRFVQEVLGLRRSQYTTQIEHYDNLAAYFDGIKRLNTILIDFSRDVWQYVSMGYFKQKIKAGEVGSSAMPHKVNPIDFENAEGNLGIANAVLEHLSAKLPISRLQRDLTDSTVLRNIGVPLAHVVIALKSLERGIGKLELNEAALRHHLEENWAVVAEGIQTVLRREGYPQPYEALKDLTRKNEKITEQTISSFIDTLQVSDAIKAELKKISPYTYTGVQML</sequence>
<dbReference type="InterPro" id="IPR024083">
    <property type="entry name" value="Fumarase/histidase_N"/>
</dbReference>
<keyword evidence="6 13" id="KW-0658">Purine biosynthesis</keyword>
<feature type="domain" description="Fumarate lyase N-terminal" evidence="14">
    <location>
        <begin position="64"/>
        <end position="311"/>
    </location>
</feature>
<accession>A0ABQ1VZC4</accession>
<organism evidence="16 17">
    <name type="scientific">Pontibacter amylolyticus</name>
    <dbReference type="NCBI Taxonomy" id="1424080"/>
    <lineage>
        <taxon>Bacteria</taxon>
        <taxon>Pseudomonadati</taxon>
        <taxon>Bacteroidota</taxon>
        <taxon>Cytophagia</taxon>
        <taxon>Cytophagales</taxon>
        <taxon>Hymenobacteraceae</taxon>
        <taxon>Pontibacter</taxon>
    </lineage>
</organism>
<reference evidence="17" key="1">
    <citation type="journal article" date="2019" name="Int. J. Syst. Evol. Microbiol.">
        <title>The Global Catalogue of Microorganisms (GCM) 10K type strain sequencing project: providing services to taxonomists for standard genome sequencing and annotation.</title>
        <authorList>
            <consortium name="The Broad Institute Genomics Platform"/>
            <consortium name="The Broad Institute Genome Sequencing Center for Infectious Disease"/>
            <person name="Wu L."/>
            <person name="Ma J."/>
        </authorList>
    </citation>
    <scope>NUCLEOTIDE SEQUENCE [LARGE SCALE GENOMIC DNA]</scope>
    <source>
        <strain evidence="17">CGMCC 1.12749</strain>
    </source>
</reference>
<evidence type="ECO:0000313" key="16">
    <source>
        <dbReference type="EMBL" id="GGG06931.1"/>
    </source>
</evidence>
<dbReference type="InterPro" id="IPR004769">
    <property type="entry name" value="Pur_lyase"/>
</dbReference>
<evidence type="ECO:0000256" key="7">
    <source>
        <dbReference type="ARBA" id="ARBA00023239"/>
    </source>
</evidence>
<comment type="catalytic activity">
    <reaction evidence="11">
        <text>N(6)-(1,2-dicarboxyethyl)-AMP = fumarate + AMP</text>
        <dbReference type="Rhea" id="RHEA:16853"/>
        <dbReference type="ChEBI" id="CHEBI:29806"/>
        <dbReference type="ChEBI" id="CHEBI:57567"/>
        <dbReference type="ChEBI" id="CHEBI:456215"/>
        <dbReference type="EC" id="4.3.2.2"/>
    </reaction>
    <physiologicalReaction direction="left-to-right" evidence="11">
        <dbReference type="Rhea" id="RHEA:16854"/>
    </physiologicalReaction>
</comment>
<dbReference type="CDD" id="cd01598">
    <property type="entry name" value="PurB"/>
    <property type="match status" value="1"/>
</dbReference>
<evidence type="ECO:0000256" key="10">
    <source>
        <dbReference type="ARBA" id="ARBA00030717"/>
    </source>
</evidence>
<dbReference type="InterPro" id="IPR008948">
    <property type="entry name" value="L-Aspartase-like"/>
</dbReference>
<dbReference type="RefSeq" id="WP_188500338.1">
    <property type="nucleotide sequence ID" value="NZ_BMFP01000001.1"/>
</dbReference>